<accession>A0A2T0GWK2</accession>
<dbReference type="InterPro" id="IPR002068">
    <property type="entry name" value="A-crystallin/Hsp20_dom"/>
</dbReference>
<dbReference type="CDD" id="cd00298">
    <property type="entry name" value="ACD_sHsps_p23-like"/>
    <property type="match status" value="1"/>
</dbReference>
<dbReference type="Proteomes" id="UP000239352">
    <property type="component" value="Unassembled WGS sequence"/>
</dbReference>
<proteinExistence type="inferred from homology"/>
<keyword evidence="5" id="KW-1185">Reference proteome</keyword>
<dbReference type="SUPFAM" id="SSF49764">
    <property type="entry name" value="HSP20-like chaperones"/>
    <property type="match status" value="1"/>
</dbReference>
<organism evidence="4 5">
    <name type="scientific">Actinopolyspora mortivallis</name>
    <dbReference type="NCBI Taxonomy" id="33906"/>
    <lineage>
        <taxon>Bacteria</taxon>
        <taxon>Bacillati</taxon>
        <taxon>Actinomycetota</taxon>
        <taxon>Actinomycetes</taxon>
        <taxon>Actinopolysporales</taxon>
        <taxon>Actinopolysporaceae</taxon>
        <taxon>Actinopolyspora</taxon>
    </lineage>
</organism>
<protein>
    <recommendedName>
        <fullName evidence="3">SHSP domain-containing protein</fullName>
    </recommendedName>
</protein>
<comment type="similarity">
    <text evidence="1 2">Belongs to the small heat shock protein (HSP20) family.</text>
</comment>
<comment type="caution">
    <text evidence="4">The sequence shown here is derived from an EMBL/GenBank/DDBJ whole genome shotgun (WGS) entry which is preliminary data.</text>
</comment>
<gene>
    <name evidence="4" type="ORF">CEP50_09845</name>
</gene>
<dbReference type="STRING" id="1050202.GCA_000384035_01478"/>
<dbReference type="EMBL" id="PVSR01000013">
    <property type="protein sequence ID" value="PRW63495.1"/>
    <property type="molecule type" value="Genomic_DNA"/>
</dbReference>
<sequence>MSNPIRPLVASLVLLLRDMKRGTTTFERPKPEAQGPEGTTRAVLAERENHRAEKLGQARSQPIRRKQQWLMGQDLPVENALGRSWEPEATTRTRPDEAEVRVCLPGVTAGEVDVSLRRRTVLTVSGISAGRVFYREVPLPSGVDEHGATARLEDGMLRVHVPGGADLGDQPSRLPVESG</sequence>
<evidence type="ECO:0000256" key="1">
    <source>
        <dbReference type="PROSITE-ProRule" id="PRU00285"/>
    </source>
</evidence>
<dbReference type="Pfam" id="PF00011">
    <property type="entry name" value="HSP20"/>
    <property type="match status" value="1"/>
</dbReference>
<evidence type="ECO:0000259" key="3">
    <source>
        <dbReference type="PROSITE" id="PS01031"/>
    </source>
</evidence>
<evidence type="ECO:0000256" key="2">
    <source>
        <dbReference type="RuleBase" id="RU003616"/>
    </source>
</evidence>
<dbReference type="InterPro" id="IPR008978">
    <property type="entry name" value="HSP20-like_chaperone"/>
</dbReference>
<evidence type="ECO:0000313" key="4">
    <source>
        <dbReference type="EMBL" id="PRW63495.1"/>
    </source>
</evidence>
<reference evidence="4 5" key="1">
    <citation type="submission" date="2018-03" db="EMBL/GenBank/DDBJ databases">
        <title>Actinopolyspora mortivallis from Sahara, screening for active biomolecules.</title>
        <authorList>
            <person name="Selama O."/>
            <person name="Wellington E.M.H."/>
            <person name="Hacene H."/>
        </authorList>
    </citation>
    <scope>NUCLEOTIDE SEQUENCE [LARGE SCALE GENOMIC DNA]</scope>
    <source>
        <strain evidence="4 5">M5A</strain>
    </source>
</reference>
<evidence type="ECO:0000313" key="5">
    <source>
        <dbReference type="Proteomes" id="UP000239352"/>
    </source>
</evidence>
<feature type="domain" description="SHSP" evidence="3">
    <location>
        <begin position="80"/>
        <end position="179"/>
    </location>
</feature>
<name>A0A2T0GWK2_ACTMO</name>
<dbReference type="PROSITE" id="PS01031">
    <property type="entry name" value="SHSP"/>
    <property type="match status" value="1"/>
</dbReference>
<dbReference type="Gene3D" id="2.60.40.790">
    <property type="match status" value="1"/>
</dbReference>
<dbReference type="InParanoid" id="A0A2T0GWK2"/>
<dbReference type="AlphaFoldDB" id="A0A2T0GWK2"/>